<dbReference type="EMBL" id="JADWOX010000001">
    <property type="protein sequence ID" value="MBI1682355.1"/>
    <property type="molecule type" value="Genomic_DNA"/>
</dbReference>
<protein>
    <submittedName>
        <fullName evidence="1">Uncharacterized protein</fullName>
    </submittedName>
</protein>
<keyword evidence="2" id="KW-1185">Reference proteome</keyword>
<proteinExistence type="predicted"/>
<comment type="caution">
    <text evidence="1">The sequence shown here is derived from an EMBL/GenBank/DDBJ whole genome shotgun (WGS) entry which is preliminary data.</text>
</comment>
<dbReference type="Proteomes" id="UP000639859">
    <property type="component" value="Unassembled WGS sequence"/>
</dbReference>
<dbReference type="RefSeq" id="WP_198574311.1">
    <property type="nucleotide sequence ID" value="NZ_JADWOX010000001.1"/>
</dbReference>
<organism evidence="1 2">
    <name type="scientific">Caulobacter hibisci</name>
    <dbReference type="NCBI Taxonomy" id="2035993"/>
    <lineage>
        <taxon>Bacteria</taxon>
        <taxon>Pseudomonadati</taxon>
        <taxon>Pseudomonadota</taxon>
        <taxon>Alphaproteobacteria</taxon>
        <taxon>Caulobacterales</taxon>
        <taxon>Caulobacteraceae</taxon>
        <taxon>Caulobacter</taxon>
    </lineage>
</organism>
<gene>
    <name evidence="1" type="ORF">I4Q42_01590</name>
</gene>
<accession>A0ABS0SRV1</accession>
<evidence type="ECO:0000313" key="1">
    <source>
        <dbReference type="EMBL" id="MBI1682355.1"/>
    </source>
</evidence>
<reference evidence="1 2" key="1">
    <citation type="submission" date="2020-11" db="EMBL/GenBank/DDBJ databases">
        <title>genome sequence of strain KACC 18849.</title>
        <authorList>
            <person name="Gao J."/>
            <person name="Zhang X."/>
        </authorList>
    </citation>
    <scope>NUCLEOTIDE SEQUENCE [LARGE SCALE GENOMIC DNA]</scope>
    <source>
        <strain evidence="1 2">KACC 18849</strain>
    </source>
</reference>
<evidence type="ECO:0000313" key="2">
    <source>
        <dbReference type="Proteomes" id="UP000639859"/>
    </source>
</evidence>
<name>A0ABS0SRV1_9CAUL</name>
<sequence length="73" mass="8226">MKSRSLTSRVRELFSIRWLRPVMTAHEAGQVMARKAAEARQRADLTQAERRDALHARLRAERAAGLVGGKRTA</sequence>